<gene>
    <name evidence="1" type="ORF">C8F04DRAFT_1248349</name>
</gene>
<keyword evidence="2" id="KW-1185">Reference proteome</keyword>
<accession>A0AAD6TI21</accession>
<protein>
    <submittedName>
        <fullName evidence="1">Uncharacterized protein</fullName>
    </submittedName>
</protein>
<evidence type="ECO:0000313" key="2">
    <source>
        <dbReference type="Proteomes" id="UP001218188"/>
    </source>
</evidence>
<proteinExistence type="predicted"/>
<dbReference type="Proteomes" id="UP001218188">
    <property type="component" value="Unassembled WGS sequence"/>
</dbReference>
<name>A0AAD6TI21_9AGAR</name>
<dbReference type="EMBL" id="JARJCM010000003">
    <property type="protein sequence ID" value="KAJ7046082.1"/>
    <property type="molecule type" value="Genomic_DNA"/>
</dbReference>
<sequence length="153" mass="16462">MVNITSLVAAAGFMLFDFQGNVLDNSFARVLENNPVISTPTNFPPTGNQMWSLVPSLSLPGKFNLQSQQSPMPFLSYSGAPSGTVEFAQATVHASLSVNFVMQQSGNNIAFLEAVTNMSLTSWPIQGSAGLISPPVTYEVFRGAPQQFWRVSA</sequence>
<dbReference type="AlphaFoldDB" id="A0AAD6TI21"/>
<evidence type="ECO:0000313" key="1">
    <source>
        <dbReference type="EMBL" id="KAJ7046082.1"/>
    </source>
</evidence>
<reference evidence="1" key="1">
    <citation type="submission" date="2023-03" db="EMBL/GenBank/DDBJ databases">
        <title>Massive genome expansion in bonnet fungi (Mycena s.s.) driven by repeated elements and novel gene families across ecological guilds.</title>
        <authorList>
            <consortium name="Lawrence Berkeley National Laboratory"/>
            <person name="Harder C.B."/>
            <person name="Miyauchi S."/>
            <person name="Viragh M."/>
            <person name="Kuo A."/>
            <person name="Thoen E."/>
            <person name="Andreopoulos B."/>
            <person name="Lu D."/>
            <person name="Skrede I."/>
            <person name="Drula E."/>
            <person name="Henrissat B."/>
            <person name="Morin E."/>
            <person name="Kohler A."/>
            <person name="Barry K."/>
            <person name="LaButti K."/>
            <person name="Morin E."/>
            <person name="Salamov A."/>
            <person name="Lipzen A."/>
            <person name="Mereny Z."/>
            <person name="Hegedus B."/>
            <person name="Baldrian P."/>
            <person name="Stursova M."/>
            <person name="Weitz H."/>
            <person name="Taylor A."/>
            <person name="Grigoriev I.V."/>
            <person name="Nagy L.G."/>
            <person name="Martin F."/>
            <person name="Kauserud H."/>
        </authorList>
    </citation>
    <scope>NUCLEOTIDE SEQUENCE</scope>
    <source>
        <strain evidence="1">CBHHK200</strain>
    </source>
</reference>
<comment type="caution">
    <text evidence="1">The sequence shown here is derived from an EMBL/GenBank/DDBJ whole genome shotgun (WGS) entry which is preliminary data.</text>
</comment>
<organism evidence="1 2">
    <name type="scientific">Mycena alexandri</name>
    <dbReference type="NCBI Taxonomy" id="1745969"/>
    <lineage>
        <taxon>Eukaryota</taxon>
        <taxon>Fungi</taxon>
        <taxon>Dikarya</taxon>
        <taxon>Basidiomycota</taxon>
        <taxon>Agaricomycotina</taxon>
        <taxon>Agaricomycetes</taxon>
        <taxon>Agaricomycetidae</taxon>
        <taxon>Agaricales</taxon>
        <taxon>Marasmiineae</taxon>
        <taxon>Mycenaceae</taxon>
        <taxon>Mycena</taxon>
    </lineage>
</organism>